<evidence type="ECO:0000256" key="1">
    <source>
        <dbReference type="ARBA" id="ARBA00001946"/>
    </source>
</evidence>
<protein>
    <submittedName>
        <fullName evidence="5">NUDIX domain-containing protein</fullName>
    </submittedName>
</protein>
<comment type="cofactor">
    <cofactor evidence="1">
        <name>Mg(2+)</name>
        <dbReference type="ChEBI" id="CHEBI:18420"/>
    </cofactor>
</comment>
<dbReference type="PANTHER" id="PTHR43046">
    <property type="entry name" value="GDP-MANNOSE MANNOSYL HYDROLASE"/>
    <property type="match status" value="1"/>
</dbReference>
<dbReference type="Pfam" id="PF00293">
    <property type="entry name" value="NUDIX"/>
    <property type="match status" value="1"/>
</dbReference>
<dbReference type="InterPro" id="IPR015797">
    <property type="entry name" value="NUDIX_hydrolase-like_dom_sf"/>
</dbReference>
<dbReference type="PANTHER" id="PTHR43046:SF12">
    <property type="entry name" value="GDP-MANNOSE MANNOSYL HYDROLASE"/>
    <property type="match status" value="1"/>
</dbReference>
<dbReference type="PROSITE" id="PS00893">
    <property type="entry name" value="NUDIX_BOX"/>
    <property type="match status" value="1"/>
</dbReference>
<reference evidence="5 6" key="1">
    <citation type="submission" date="2016-04" db="EMBL/GenBank/DDBJ databases">
        <authorList>
            <person name="Evans L.H."/>
            <person name="Alamgir A."/>
            <person name="Owens N."/>
            <person name="Weber N.D."/>
            <person name="Virtaneva K."/>
            <person name="Barbian K."/>
            <person name="Babar A."/>
            <person name="Rosenke K."/>
        </authorList>
    </citation>
    <scope>NUCLEOTIDE SEQUENCE [LARGE SCALE GENOMIC DNA]</scope>
    <source>
        <strain evidence="5 6">IFM 0406</strain>
    </source>
</reference>
<dbReference type="AlphaFoldDB" id="A0A164I2H2"/>
<dbReference type="Proteomes" id="UP000076512">
    <property type="component" value="Unassembled WGS sequence"/>
</dbReference>
<dbReference type="EMBL" id="LWGR01000021">
    <property type="protein sequence ID" value="KZM69043.1"/>
    <property type="molecule type" value="Genomic_DNA"/>
</dbReference>
<keyword evidence="6" id="KW-1185">Reference proteome</keyword>
<evidence type="ECO:0000313" key="5">
    <source>
        <dbReference type="EMBL" id="KZM69043.1"/>
    </source>
</evidence>
<name>A0A164I2H2_9NOCA</name>
<feature type="domain" description="Nudix hydrolase" evidence="4">
    <location>
        <begin position="8"/>
        <end position="150"/>
    </location>
</feature>
<evidence type="ECO:0000259" key="4">
    <source>
        <dbReference type="PROSITE" id="PS51462"/>
    </source>
</evidence>
<dbReference type="InterPro" id="IPR020084">
    <property type="entry name" value="NUDIX_hydrolase_CS"/>
</dbReference>
<dbReference type="InterPro" id="IPR000086">
    <property type="entry name" value="NUDIX_hydrolase_dom"/>
</dbReference>
<dbReference type="RefSeq" id="WP_067581156.1">
    <property type="nucleotide sequence ID" value="NZ_JABMCZ010000002.1"/>
</dbReference>
<accession>A0A164I2H2</accession>
<keyword evidence="3" id="KW-0460">Magnesium</keyword>
<proteinExistence type="predicted"/>
<evidence type="ECO:0000256" key="2">
    <source>
        <dbReference type="ARBA" id="ARBA00022801"/>
    </source>
</evidence>
<gene>
    <name evidence="5" type="ORF">AWN90_14980</name>
</gene>
<dbReference type="STRING" id="455432.AWN90_14980"/>
<evidence type="ECO:0000313" key="6">
    <source>
        <dbReference type="Proteomes" id="UP000076512"/>
    </source>
</evidence>
<evidence type="ECO:0000256" key="3">
    <source>
        <dbReference type="ARBA" id="ARBA00022842"/>
    </source>
</evidence>
<dbReference type="SUPFAM" id="SSF55811">
    <property type="entry name" value="Nudix"/>
    <property type="match status" value="1"/>
</dbReference>
<sequence length="164" mass="18509">MSATDTPVLRYGARVLLLDPGDRVLLIHAMDPDNPDHRWWELPGGGLATNTEAPRDAARRELAEETGIVVGEIGDHLWDRESRFVYRGRRHHRRDSVYLARVTDTAPALTPEHTANEKAGLLGWHWWTNAELTGTRDKLLPGNLARLHADLIAGRLRQPLPLRL</sequence>
<dbReference type="GO" id="GO:0016787">
    <property type="term" value="F:hydrolase activity"/>
    <property type="evidence" value="ECO:0007669"/>
    <property type="project" value="UniProtKB-KW"/>
</dbReference>
<keyword evidence="2" id="KW-0378">Hydrolase</keyword>
<comment type="caution">
    <text evidence="5">The sequence shown here is derived from an EMBL/GenBank/DDBJ whole genome shotgun (WGS) entry which is preliminary data.</text>
</comment>
<dbReference type="OrthoDB" id="9804442at2"/>
<dbReference type="PROSITE" id="PS51462">
    <property type="entry name" value="NUDIX"/>
    <property type="match status" value="1"/>
</dbReference>
<dbReference type="CDD" id="cd04685">
    <property type="entry name" value="NUDIX_Hydrolase"/>
    <property type="match status" value="1"/>
</dbReference>
<dbReference type="Gene3D" id="3.90.79.10">
    <property type="entry name" value="Nucleoside Triphosphate Pyrophosphohydrolase"/>
    <property type="match status" value="1"/>
</dbReference>
<organism evidence="5 6">
    <name type="scientific">Nocardia terpenica</name>
    <dbReference type="NCBI Taxonomy" id="455432"/>
    <lineage>
        <taxon>Bacteria</taxon>
        <taxon>Bacillati</taxon>
        <taxon>Actinomycetota</taxon>
        <taxon>Actinomycetes</taxon>
        <taxon>Mycobacteriales</taxon>
        <taxon>Nocardiaceae</taxon>
        <taxon>Nocardia</taxon>
    </lineage>
</organism>